<evidence type="ECO:0000313" key="1">
    <source>
        <dbReference type="EMBL" id="TMS32685.1"/>
    </source>
</evidence>
<organism evidence="1 2">
    <name type="scientific">Steinernema carpocapsae</name>
    <name type="common">Entomopathogenic nematode</name>
    <dbReference type="NCBI Taxonomy" id="34508"/>
    <lineage>
        <taxon>Eukaryota</taxon>
        <taxon>Metazoa</taxon>
        <taxon>Ecdysozoa</taxon>
        <taxon>Nematoda</taxon>
        <taxon>Chromadorea</taxon>
        <taxon>Rhabditida</taxon>
        <taxon>Tylenchina</taxon>
        <taxon>Panagrolaimomorpha</taxon>
        <taxon>Strongyloidoidea</taxon>
        <taxon>Steinernematidae</taxon>
        <taxon>Steinernema</taxon>
    </lineage>
</organism>
<reference evidence="1 2" key="1">
    <citation type="journal article" date="2015" name="Genome Biol.">
        <title>Comparative genomics of Steinernema reveals deeply conserved gene regulatory networks.</title>
        <authorList>
            <person name="Dillman A.R."/>
            <person name="Macchietto M."/>
            <person name="Porter C.F."/>
            <person name="Rogers A."/>
            <person name="Williams B."/>
            <person name="Antoshechkin I."/>
            <person name="Lee M.M."/>
            <person name="Goodwin Z."/>
            <person name="Lu X."/>
            <person name="Lewis E.E."/>
            <person name="Goodrich-Blair H."/>
            <person name="Stock S.P."/>
            <person name="Adams B.J."/>
            <person name="Sternberg P.W."/>
            <person name="Mortazavi A."/>
        </authorList>
    </citation>
    <scope>NUCLEOTIDE SEQUENCE [LARGE SCALE GENOMIC DNA]</scope>
    <source>
        <strain evidence="1 2">ALL</strain>
    </source>
</reference>
<dbReference type="EMBL" id="CM016762">
    <property type="protein sequence ID" value="TMS32685.1"/>
    <property type="molecule type" value="Genomic_DNA"/>
</dbReference>
<proteinExistence type="predicted"/>
<evidence type="ECO:0000313" key="2">
    <source>
        <dbReference type="Proteomes" id="UP000298663"/>
    </source>
</evidence>
<comment type="caution">
    <text evidence="1">The sequence shown here is derived from an EMBL/GenBank/DDBJ whole genome shotgun (WGS) entry which is preliminary data.</text>
</comment>
<name>A0A4U8UKP6_STECR</name>
<keyword evidence="2" id="KW-1185">Reference proteome</keyword>
<gene>
    <name evidence="1" type="ORF">L596_000493</name>
</gene>
<reference evidence="1 2" key="2">
    <citation type="journal article" date="2019" name="G3 (Bethesda)">
        <title>Hybrid Assembly of the Genome of the Entomopathogenic Nematode Steinernema carpocapsae Identifies the X-Chromosome.</title>
        <authorList>
            <person name="Serra L."/>
            <person name="Macchietto M."/>
            <person name="Macias-Munoz A."/>
            <person name="McGill C.J."/>
            <person name="Rodriguez I.M."/>
            <person name="Rodriguez B."/>
            <person name="Murad R."/>
            <person name="Mortazavi A."/>
        </authorList>
    </citation>
    <scope>NUCLEOTIDE SEQUENCE [LARGE SCALE GENOMIC DNA]</scope>
    <source>
        <strain evidence="1 2">ALL</strain>
    </source>
</reference>
<dbReference type="Proteomes" id="UP000298663">
    <property type="component" value="Chromosome X"/>
</dbReference>
<accession>A0A4U8UKP6</accession>
<protein>
    <submittedName>
        <fullName evidence="1">Uncharacterized protein</fullName>
    </submittedName>
</protein>
<dbReference type="EMBL" id="AZBU02000001">
    <property type="protein sequence ID" value="TMS32685.1"/>
    <property type="molecule type" value="Genomic_DNA"/>
</dbReference>
<sequence length="93" mass="10445">MAKMLQEASLLSPLFARDRLEPTTPATRQLRCKNHNENVQMSKPKPKMLQEASPSLLSPLFERGSLEPATSRVLKLGSALNETRFLLETLLVK</sequence>
<dbReference type="AlphaFoldDB" id="A0A4U8UKP6"/>